<dbReference type="CDD" id="cd06267">
    <property type="entry name" value="PBP1_LacI_sugar_binding-like"/>
    <property type="match status" value="1"/>
</dbReference>
<evidence type="ECO:0000313" key="6">
    <source>
        <dbReference type="Proteomes" id="UP000308181"/>
    </source>
</evidence>
<dbReference type="GO" id="GO:0003700">
    <property type="term" value="F:DNA-binding transcription factor activity"/>
    <property type="evidence" value="ECO:0007669"/>
    <property type="project" value="TreeGrafter"/>
</dbReference>
<dbReference type="PROSITE" id="PS50932">
    <property type="entry name" value="HTH_LACI_2"/>
    <property type="match status" value="1"/>
</dbReference>
<keyword evidence="2" id="KW-0238">DNA-binding</keyword>
<evidence type="ECO:0000256" key="3">
    <source>
        <dbReference type="ARBA" id="ARBA00023163"/>
    </source>
</evidence>
<evidence type="ECO:0000256" key="1">
    <source>
        <dbReference type="ARBA" id="ARBA00023015"/>
    </source>
</evidence>
<organism evidence="5 6">
    <name type="scientific">Pedobacter cryophilus</name>
    <dbReference type="NCBI Taxonomy" id="2571271"/>
    <lineage>
        <taxon>Bacteria</taxon>
        <taxon>Pseudomonadati</taxon>
        <taxon>Bacteroidota</taxon>
        <taxon>Sphingobacteriia</taxon>
        <taxon>Sphingobacteriales</taxon>
        <taxon>Sphingobacteriaceae</taxon>
        <taxon>Pedobacter</taxon>
    </lineage>
</organism>
<dbReference type="InterPro" id="IPR000843">
    <property type="entry name" value="HTH_LacI"/>
</dbReference>
<dbReference type="PANTHER" id="PTHR30146">
    <property type="entry name" value="LACI-RELATED TRANSCRIPTIONAL REPRESSOR"/>
    <property type="match status" value="1"/>
</dbReference>
<dbReference type="GO" id="GO:0000976">
    <property type="term" value="F:transcription cis-regulatory region binding"/>
    <property type="evidence" value="ECO:0007669"/>
    <property type="project" value="TreeGrafter"/>
</dbReference>
<comment type="caution">
    <text evidence="5">The sequence shown here is derived from an EMBL/GenBank/DDBJ whole genome shotgun (WGS) entry which is preliminary data.</text>
</comment>
<keyword evidence="1" id="KW-0805">Transcription regulation</keyword>
<keyword evidence="6" id="KW-1185">Reference proteome</keyword>
<dbReference type="Gene3D" id="1.10.260.40">
    <property type="entry name" value="lambda repressor-like DNA-binding domains"/>
    <property type="match status" value="1"/>
</dbReference>
<dbReference type="Proteomes" id="UP000308181">
    <property type="component" value="Unassembled WGS sequence"/>
</dbReference>
<evidence type="ECO:0000256" key="2">
    <source>
        <dbReference type="ARBA" id="ARBA00023125"/>
    </source>
</evidence>
<sequence length="341" mass="37927">MNKKEKEVTIYDIAKKLNISASTVSRGLNNDVTVKKETQKKVQSVAKQMGYRLNSLASNLRSKKSNTIGVIVPRLNSNFMADVIAGIEKVVNEGGYNLIISQSLETMEKEIINTETMFNNRVDGLLVSTTYNTNNIDHFEALIKKGVPVIFFDRVFDHTEWPTIRIDNFKAAYDATSHLIKQGSKNLFHISGNQTTNVYTDRFKGFKQALIDHHIIFDEANLLVTDLSTGSGEDVANYMLALPKLPDGVFSANDQCAVSCMQSLQKAGIKIPKDIAFVGFNNDTITKVIEPNLSTIDYKGSEMGEVAARVLINHLNGTDIKPAHSIILRSELLIRESSLRN</sequence>
<accession>A0A4U1BTD7</accession>
<dbReference type="OrthoDB" id="9803256at2"/>
<dbReference type="SMART" id="SM00354">
    <property type="entry name" value="HTH_LACI"/>
    <property type="match status" value="1"/>
</dbReference>
<name>A0A4U1BTD7_9SPHI</name>
<feature type="domain" description="HTH lacI-type" evidence="4">
    <location>
        <begin position="8"/>
        <end position="62"/>
    </location>
</feature>
<dbReference type="InterPro" id="IPR001761">
    <property type="entry name" value="Peripla_BP/Lac1_sug-bd_dom"/>
</dbReference>
<keyword evidence="3" id="KW-0804">Transcription</keyword>
<dbReference type="Gene3D" id="3.40.50.2300">
    <property type="match status" value="2"/>
</dbReference>
<dbReference type="SUPFAM" id="SSF47413">
    <property type="entry name" value="lambda repressor-like DNA-binding domains"/>
    <property type="match status" value="1"/>
</dbReference>
<evidence type="ECO:0000259" key="4">
    <source>
        <dbReference type="PROSITE" id="PS50932"/>
    </source>
</evidence>
<dbReference type="Pfam" id="PF00356">
    <property type="entry name" value="LacI"/>
    <property type="match status" value="1"/>
</dbReference>
<reference evidence="5 6" key="1">
    <citation type="submission" date="2019-04" db="EMBL/GenBank/DDBJ databases">
        <title>Pedobacter sp. AR-3-17 sp. nov., isolated from Arctic soil.</title>
        <authorList>
            <person name="Dahal R.H."/>
            <person name="Kim D.-U."/>
        </authorList>
    </citation>
    <scope>NUCLEOTIDE SEQUENCE [LARGE SCALE GENOMIC DNA]</scope>
    <source>
        <strain evidence="5 6">AR-3-17</strain>
    </source>
</reference>
<protein>
    <submittedName>
        <fullName evidence="5">LacI family transcriptional regulator</fullName>
    </submittedName>
</protein>
<dbReference type="RefSeq" id="WP_136827472.1">
    <property type="nucleotide sequence ID" value="NZ_SWBP01000007.1"/>
</dbReference>
<dbReference type="CDD" id="cd01392">
    <property type="entry name" value="HTH_LacI"/>
    <property type="match status" value="1"/>
</dbReference>
<dbReference type="InterPro" id="IPR010982">
    <property type="entry name" value="Lambda_DNA-bd_dom_sf"/>
</dbReference>
<proteinExistence type="predicted"/>
<dbReference type="Pfam" id="PF00532">
    <property type="entry name" value="Peripla_BP_1"/>
    <property type="match status" value="1"/>
</dbReference>
<dbReference type="InterPro" id="IPR028082">
    <property type="entry name" value="Peripla_BP_I"/>
</dbReference>
<dbReference type="EMBL" id="SWBP01000007">
    <property type="protein sequence ID" value="TKB95715.1"/>
    <property type="molecule type" value="Genomic_DNA"/>
</dbReference>
<gene>
    <name evidence="5" type="ORF">FA046_15595</name>
</gene>
<evidence type="ECO:0000313" key="5">
    <source>
        <dbReference type="EMBL" id="TKB95715.1"/>
    </source>
</evidence>
<dbReference type="AlphaFoldDB" id="A0A4U1BTD7"/>
<dbReference type="PANTHER" id="PTHR30146:SF109">
    <property type="entry name" value="HTH-TYPE TRANSCRIPTIONAL REGULATOR GALS"/>
    <property type="match status" value="1"/>
</dbReference>
<dbReference type="SUPFAM" id="SSF53822">
    <property type="entry name" value="Periplasmic binding protein-like I"/>
    <property type="match status" value="1"/>
</dbReference>